<proteinExistence type="predicted"/>
<gene>
    <name evidence="1" type="ORF">GR702_11575</name>
</gene>
<accession>A0A7X4GH12</accession>
<dbReference type="AlphaFoldDB" id="A0A7X4GH12"/>
<dbReference type="Proteomes" id="UP000465810">
    <property type="component" value="Unassembled WGS sequence"/>
</dbReference>
<evidence type="ECO:0000313" key="1">
    <source>
        <dbReference type="EMBL" id="MYL98403.1"/>
    </source>
</evidence>
<comment type="caution">
    <text evidence="1">The sequence shown here is derived from an EMBL/GenBank/DDBJ whole genome shotgun (WGS) entry which is preliminary data.</text>
</comment>
<evidence type="ECO:0008006" key="3">
    <source>
        <dbReference type="Google" id="ProtNLM"/>
    </source>
</evidence>
<protein>
    <recommendedName>
        <fullName evidence="3">DUF2163 domain-containing protein</fullName>
    </recommendedName>
</protein>
<organism evidence="1 2">
    <name type="scientific">Novosphingobium silvae</name>
    <dbReference type="NCBI Taxonomy" id="2692619"/>
    <lineage>
        <taxon>Bacteria</taxon>
        <taxon>Pseudomonadati</taxon>
        <taxon>Pseudomonadota</taxon>
        <taxon>Alphaproteobacteria</taxon>
        <taxon>Sphingomonadales</taxon>
        <taxon>Sphingomonadaceae</taxon>
        <taxon>Novosphingobium</taxon>
    </lineage>
</organism>
<sequence>MDAALLTSLAAPSLRMFQAVRIDLQSTGTAINLLDGSASLSLSVDGVATTFAGRDPIFGTLGGMDTIAEQIASEAPSVSLSLMPPSANAIGELSAPKNQGSRVRIWFGTVNDMTGAVIGTELLWSGRLDTVVTHVQPNAQSCELVTVSAYDRMFATNEGEALNKEWHQAIWPGETGFNFNVDSTVAKFWGGDAGTPSTTATPTIGTKDYSYLFKK</sequence>
<evidence type="ECO:0000313" key="2">
    <source>
        <dbReference type="Proteomes" id="UP000465810"/>
    </source>
</evidence>
<keyword evidence="2" id="KW-1185">Reference proteome</keyword>
<reference evidence="1 2" key="1">
    <citation type="submission" date="2019-12" db="EMBL/GenBank/DDBJ databases">
        <authorList>
            <person name="Feng G."/>
            <person name="Zhu H."/>
        </authorList>
    </citation>
    <scope>NUCLEOTIDE SEQUENCE [LARGE SCALE GENOMIC DNA]</scope>
    <source>
        <strain evidence="1 2">FGD1</strain>
    </source>
</reference>
<dbReference type="RefSeq" id="WP_160986036.1">
    <property type="nucleotide sequence ID" value="NZ_WVTD01000007.1"/>
</dbReference>
<name>A0A7X4GH12_9SPHN</name>
<dbReference type="EMBL" id="WVTD01000007">
    <property type="protein sequence ID" value="MYL98403.1"/>
    <property type="molecule type" value="Genomic_DNA"/>
</dbReference>